<keyword evidence="6 11" id="KW-0686">Riboflavin biosynthesis</keyword>
<dbReference type="PANTHER" id="PTHR21327:SF18">
    <property type="entry name" value="3,4-DIHYDROXY-2-BUTANONE 4-PHOSPHATE SYNTHASE"/>
    <property type="match status" value="1"/>
</dbReference>
<dbReference type="GO" id="GO:0003935">
    <property type="term" value="F:GTP cyclohydrolase II activity"/>
    <property type="evidence" value="ECO:0007669"/>
    <property type="project" value="TreeGrafter"/>
</dbReference>
<keyword evidence="14" id="KW-1185">Reference proteome</keyword>
<protein>
    <recommendedName>
        <fullName evidence="11 12">3,4-dihydroxy-2-butanone 4-phosphate synthase</fullName>
        <shortName evidence="11 12">DHBP synthase</shortName>
        <ecNumber evidence="11 12">4.1.99.12</ecNumber>
    </recommendedName>
</protein>
<dbReference type="EC" id="4.1.99.12" evidence="11 12"/>
<comment type="catalytic activity">
    <reaction evidence="1 11 12">
        <text>D-ribulose 5-phosphate = (2S)-2-hydroxy-3-oxobutyl phosphate + formate + H(+)</text>
        <dbReference type="Rhea" id="RHEA:18457"/>
        <dbReference type="ChEBI" id="CHEBI:15378"/>
        <dbReference type="ChEBI" id="CHEBI:15740"/>
        <dbReference type="ChEBI" id="CHEBI:58121"/>
        <dbReference type="ChEBI" id="CHEBI:58830"/>
        <dbReference type="EC" id="4.1.99.12"/>
    </reaction>
</comment>
<evidence type="ECO:0000313" key="13">
    <source>
        <dbReference type="EMBL" id="PLS07227.1"/>
    </source>
</evidence>
<reference evidence="13 14" key="1">
    <citation type="submission" date="2017-11" db="EMBL/GenBank/DDBJ databases">
        <title>Comparitive Functional Genomics of Dry Heat Resistant strains isolated from the Viking Spacecraft.</title>
        <authorList>
            <person name="Seuylemezian A."/>
            <person name="Cooper K."/>
            <person name="Vaishampayan P."/>
        </authorList>
    </citation>
    <scope>NUCLEOTIDE SEQUENCE [LARGE SCALE GENOMIC DNA]</scope>
    <source>
        <strain evidence="13 14">V32-6</strain>
    </source>
</reference>
<dbReference type="FunFam" id="3.90.870.10:FF:000001">
    <property type="entry name" value="Riboflavin biosynthesis protein RibBA"/>
    <property type="match status" value="1"/>
</dbReference>
<dbReference type="GO" id="GO:0005829">
    <property type="term" value="C:cytosol"/>
    <property type="evidence" value="ECO:0007669"/>
    <property type="project" value="TreeGrafter"/>
</dbReference>
<evidence type="ECO:0000256" key="5">
    <source>
        <dbReference type="ARBA" id="ARBA00005520"/>
    </source>
</evidence>
<dbReference type="GO" id="GO:0009231">
    <property type="term" value="P:riboflavin biosynthetic process"/>
    <property type="evidence" value="ECO:0007669"/>
    <property type="project" value="UniProtKB-UniRule"/>
</dbReference>
<comment type="cofactor">
    <cofactor evidence="2">
        <name>Mn(2+)</name>
        <dbReference type="ChEBI" id="CHEBI:29035"/>
    </cofactor>
</comment>
<feature type="binding site" evidence="11">
    <location>
        <position position="27"/>
    </location>
    <ligand>
        <name>Mg(2+)</name>
        <dbReference type="ChEBI" id="CHEBI:18420"/>
        <label>2</label>
    </ligand>
</feature>
<evidence type="ECO:0000256" key="9">
    <source>
        <dbReference type="ARBA" id="ARBA00023211"/>
    </source>
</evidence>
<keyword evidence="10 11" id="KW-0456">Lyase</keyword>
<accession>A0A2N5HP24</accession>
<comment type="pathway">
    <text evidence="4 11 12">Cofactor biosynthesis; riboflavin biosynthesis; 2-hydroxy-3-oxobutyl phosphate from D-ribulose 5-phosphate: step 1/1.</text>
</comment>
<comment type="function">
    <text evidence="3 11 12">Catalyzes the conversion of D-ribulose 5-phosphate to formate and 3,4-dihydroxy-2-butanone 4-phosphate.</text>
</comment>
<evidence type="ECO:0000256" key="7">
    <source>
        <dbReference type="ARBA" id="ARBA00022723"/>
    </source>
</evidence>
<organism evidence="13 14">
    <name type="scientific">Neobacillus cucumis</name>
    <dbReference type="NCBI Taxonomy" id="1740721"/>
    <lineage>
        <taxon>Bacteria</taxon>
        <taxon>Bacillati</taxon>
        <taxon>Bacillota</taxon>
        <taxon>Bacilli</taxon>
        <taxon>Bacillales</taxon>
        <taxon>Bacillaceae</taxon>
        <taxon>Neobacillus</taxon>
    </lineage>
</organism>
<comment type="cofactor">
    <cofactor evidence="11 12">
        <name>Mg(2+)</name>
        <dbReference type="ChEBI" id="CHEBI:18420"/>
    </cofactor>
    <cofactor evidence="11 12">
        <name>Mn(2+)</name>
        <dbReference type="ChEBI" id="CHEBI:29035"/>
    </cofactor>
    <text evidence="11 12">Binds 2 divalent metal cations per subunit. Magnesium or manganese.</text>
</comment>
<evidence type="ECO:0000256" key="3">
    <source>
        <dbReference type="ARBA" id="ARBA00002284"/>
    </source>
</evidence>
<dbReference type="InterPro" id="IPR000422">
    <property type="entry name" value="DHBP_synthase_RibB"/>
</dbReference>
<evidence type="ECO:0000256" key="6">
    <source>
        <dbReference type="ARBA" id="ARBA00022619"/>
    </source>
</evidence>
<dbReference type="UniPathway" id="UPA00275">
    <property type="reaction ID" value="UER00399"/>
</dbReference>
<dbReference type="GO" id="GO:0000287">
    <property type="term" value="F:magnesium ion binding"/>
    <property type="evidence" value="ECO:0007669"/>
    <property type="project" value="UniProtKB-UniRule"/>
</dbReference>
<feature type="binding site" evidence="11">
    <location>
        <position position="27"/>
    </location>
    <ligand>
        <name>Mg(2+)</name>
        <dbReference type="ChEBI" id="CHEBI:18420"/>
        <label>1</label>
    </ligand>
</feature>
<keyword evidence="8 11" id="KW-0460">Magnesium</keyword>
<dbReference type="SUPFAM" id="SSF55821">
    <property type="entry name" value="YrdC/RibB"/>
    <property type="match status" value="1"/>
</dbReference>
<name>A0A2N5HP24_9BACI</name>
<dbReference type="Proteomes" id="UP000234950">
    <property type="component" value="Unassembled WGS sequence"/>
</dbReference>
<evidence type="ECO:0000256" key="11">
    <source>
        <dbReference type="HAMAP-Rule" id="MF_00180"/>
    </source>
</evidence>
<comment type="subunit">
    <text evidence="11 12">Homodimer.</text>
</comment>
<comment type="caution">
    <text evidence="13">The sequence shown here is derived from an EMBL/GenBank/DDBJ whole genome shotgun (WGS) entry which is preliminary data.</text>
</comment>
<evidence type="ECO:0000256" key="10">
    <source>
        <dbReference type="ARBA" id="ARBA00023239"/>
    </source>
</evidence>
<dbReference type="GO" id="GO:0030145">
    <property type="term" value="F:manganese ion binding"/>
    <property type="evidence" value="ECO:0007669"/>
    <property type="project" value="UniProtKB-UniRule"/>
</dbReference>
<proteinExistence type="inferred from homology"/>
<dbReference type="InterPro" id="IPR017945">
    <property type="entry name" value="DHBP_synth_RibB-like_a/b_dom"/>
</dbReference>
<dbReference type="PANTHER" id="PTHR21327">
    <property type="entry name" value="GTP CYCLOHYDROLASE II-RELATED"/>
    <property type="match status" value="1"/>
</dbReference>
<dbReference type="HAMAP" id="MF_00180">
    <property type="entry name" value="RibB"/>
    <property type="match status" value="1"/>
</dbReference>
<feature type="binding site" evidence="11">
    <location>
        <position position="31"/>
    </location>
    <ligand>
        <name>D-ribulose 5-phosphate</name>
        <dbReference type="ChEBI" id="CHEBI:58121"/>
    </ligand>
</feature>
<evidence type="ECO:0000256" key="1">
    <source>
        <dbReference type="ARBA" id="ARBA00000141"/>
    </source>
</evidence>
<dbReference type="GO" id="GO:0008686">
    <property type="term" value="F:3,4-dihydroxy-2-butanone-4-phosphate synthase activity"/>
    <property type="evidence" value="ECO:0007669"/>
    <property type="project" value="UniProtKB-UniRule"/>
</dbReference>
<dbReference type="OrthoDB" id="9793111at2"/>
<feature type="binding site" evidence="11">
    <location>
        <position position="141"/>
    </location>
    <ligand>
        <name>Mg(2+)</name>
        <dbReference type="ChEBI" id="CHEBI:18420"/>
        <label>2</label>
    </ligand>
</feature>
<evidence type="ECO:0000256" key="4">
    <source>
        <dbReference type="ARBA" id="ARBA00004904"/>
    </source>
</evidence>
<gene>
    <name evidence="11 13" type="primary">ribB</name>
    <name evidence="13" type="ORF">CVD27_05985</name>
</gene>
<evidence type="ECO:0000256" key="12">
    <source>
        <dbReference type="RuleBase" id="RU003843"/>
    </source>
</evidence>
<evidence type="ECO:0000313" key="14">
    <source>
        <dbReference type="Proteomes" id="UP000234950"/>
    </source>
</evidence>
<feature type="site" description="Essential for catalytic activity" evidence="11">
    <location>
        <position position="162"/>
    </location>
</feature>
<evidence type="ECO:0000256" key="8">
    <source>
        <dbReference type="ARBA" id="ARBA00022842"/>
    </source>
</evidence>
<keyword evidence="9 11" id="KW-0464">Manganese</keyword>
<sequence length="209" mass="22817">MFNTIEEALSDLKEGKAIIACDDEDRENEGDFIALAEKTTPEVINLMATYGRGLICVPIEEELAVKLDLPPMVSTNTDYHGTAFTVSIDHKFSTTGISAYERSATVLSLLDPEAKAEDFKRPGHIFPLIAKKGGVLQRNGHTEAAVDLAKLCGAKPAGVICEIMNEDGTMARIPQLREVADKLNLKLITIKSLIDYISKKESPLKTKAE</sequence>
<comment type="similarity">
    <text evidence="11 12">Belongs to the DHBP synthase family.</text>
</comment>
<dbReference type="Pfam" id="PF00926">
    <property type="entry name" value="DHBP_synthase"/>
    <property type="match status" value="1"/>
</dbReference>
<dbReference type="Gene3D" id="3.90.870.10">
    <property type="entry name" value="DHBP synthase"/>
    <property type="match status" value="1"/>
</dbReference>
<evidence type="ECO:0000256" key="2">
    <source>
        <dbReference type="ARBA" id="ARBA00001936"/>
    </source>
</evidence>
<feature type="binding site" evidence="11">
    <location>
        <begin position="26"/>
        <end position="27"/>
    </location>
    <ligand>
        <name>D-ribulose 5-phosphate</name>
        <dbReference type="ChEBI" id="CHEBI:58121"/>
    </ligand>
</feature>
<dbReference type="EMBL" id="PGVE01000028">
    <property type="protein sequence ID" value="PLS07227.1"/>
    <property type="molecule type" value="Genomic_DNA"/>
</dbReference>
<keyword evidence="7 11" id="KW-0479">Metal-binding</keyword>
<feature type="binding site" evidence="11">
    <location>
        <begin position="138"/>
        <end position="142"/>
    </location>
    <ligand>
        <name>D-ribulose 5-phosphate</name>
        <dbReference type="ChEBI" id="CHEBI:58121"/>
    </ligand>
</feature>
<feature type="site" description="Essential for catalytic activity" evidence="11">
    <location>
        <position position="124"/>
    </location>
</feature>
<dbReference type="AlphaFoldDB" id="A0A2N5HP24"/>
<comment type="similarity">
    <text evidence="5">In the N-terminal section; belongs to the DHBP synthase family.</text>
</comment>
<dbReference type="NCBIfam" id="TIGR00506">
    <property type="entry name" value="ribB"/>
    <property type="match status" value="1"/>
</dbReference>